<reference evidence="7 8" key="1">
    <citation type="submission" date="2019-06" db="EMBL/GenBank/DDBJ databases">
        <authorList>
            <person name="Lee I."/>
            <person name="Jang G.I."/>
            <person name="Hwang C.Y."/>
        </authorList>
    </citation>
    <scope>NUCLEOTIDE SEQUENCE [LARGE SCALE GENOMIC DNA]</scope>
    <source>
        <strain evidence="7 8">PAMC 28131</strain>
    </source>
</reference>
<evidence type="ECO:0000313" key="8">
    <source>
        <dbReference type="Proteomes" id="UP000319897"/>
    </source>
</evidence>
<evidence type="ECO:0000256" key="5">
    <source>
        <dbReference type="SAM" id="MobiDB-lite"/>
    </source>
</evidence>
<evidence type="ECO:0000256" key="3">
    <source>
        <dbReference type="ARBA" id="ARBA00023136"/>
    </source>
</evidence>
<proteinExistence type="inferred from homology"/>
<dbReference type="OrthoDB" id="8222426at2"/>
<keyword evidence="3" id="KW-0472">Membrane</keyword>
<organism evidence="7 8">
    <name type="scientific">Sandaracinobacter neustonicus</name>
    <dbReference type="NCBI Taxonomy" id="1715348"/>
    <lineage>
        <taxon>Bacteria</taxon>
        <taxon>Pseudomonadati</taxon>
        <taxon>Pseudomonadota</taxon>
        <taxon>Alphaproteobacteria</taxon>
        <taxon>Sphingomonadales</taxon>
        <taxon>Sphingosinicellaceae</taxon>
        <taxon>Sandaracinobacter</taxon>
    </lineage>
</organism>
<evidence type="ECO:0000259" key="6">
    <source>
        <dbReference type="Pfam" id="PF13505"/>
    </source>
</evidence>
<dbReference type="InterPro" id="IPR011250">
    <property type="entry name" value="OMP/PagP_B-barrel"/>
</dbReference>
<dbReference type="SUPFAM" id="SSF56925">
    <property type="entry name" value="OMPA-like"/>
    <property type="match status" value="1"/>
</dbReference>
<dbReference type="InterPro" id="IPR027385">
    <property type="entry name" value="Beta-barrel_OMP"/>
</dbReference>
<gene>
    <name evidence="7" type="ORF">FJQ54_13935</name>
</gene>
<dbReference type="AlphaFoldDB" id="A0A501XG52"/>
<sequence length="311" mass="33731">MPQPELRSSRRPMPMAMACCCRRSSRPPRRSRKIDRRHLPMAAAVRRSRPGLRRGPTPKINASETRDSGRLQPPGPIWRGVRRPPSPAGQRYKQERFSLMARATKIALAIAGASALFVGTQASAAEPFNGPYVGVQGGWQHDNNRFTLRGGEGGTTSDRMSGSSFAYGAQLGYDHKLNDQFVLGAEAFLTGDTNKVRSGDATFDGGRALGLLARAGVLAGPRTLIYAKGGWENGRFSYAVDGIGVSTNRDGWSLGGGVEQAITDAISARVEYRHTKFNSFSSSALDNALDVDSAQARVNRDRVMVGVNYRF</sequence>
<dbReference type="GO" id="GO:0016020">
    <property type="term" value="C:membrane"/>
    <property type="evidence" value="ECO:0007669"/>
    <property type="project" value="UniProtKB-SubCell"/>
</dbReference>
<dbReference type="InterPro" id="IPR051692">
    <property type="entry name" value="OMP-like"/>
</dbReference>
<feature type="compositionally biased region" description="Basic residues" evidence="5">
    <location>
        <begin position="23"/>
        <end position="36"/>
    </location>
</feature>
<feature type="domain" description="Outer membrane protein beta-barrel" evidence="6">
    <location>
        <begin position="113"/>
        <end position="311"/>
    </location>
</feature>
<protein>
    <submittedName>
        <fullName evidence="7">Porin family protein</fullName>
    </submittedName>
</protein>
<keyword evidence="8" id="KW-1185">Reference proteome</keyword>
<dbReference type="PANTHER" id="PTHR34001:SF3">
    <property type="entry name" value="BLL7405 PROTEIN"/>
    <property type="match status" value="1"/>
</dbReference>
<evidence type="ECO:0000256" key="2">
    <source>
        <dbReference type="ARBA" id="ARBA00022729"/>
    </source>
</evidence>
<evidence type="ECO:0000313" key="7">
    <source>
        <dbReference type="EMBL" id="TPE59572.1"/>
    </source>
</evidence>
<comment type="caution">
    <text evidence="7">The sequence shown here is derived from an EMBL/GenBank/DDBJ whole genome shotgun (WGS) entry which is preliminary data.</text>
</comment>
<evidence type="ECO:0000256" key="4">
    <source>
        <dbReference type="ARBA" id="ARBA00038306"/>
    </source>
</evidence>
<name>A0A501XG52_9SPHN</name>
<dbReference type="Gene3D" id="2.40.160.20">
    <property type="match status" value="1"/>
</dbReference>
<comment type="similarity">
    <text evidence="4">Belongs to the Omp25/RopB family.</text>
</comment>
<dbReference type="EMBL" id="VFSU01000030">
    <property type="protein sequence ID" value="TPE59572.1"/>
    <property type="molecule type" value="Genomic_DNA"/>
</dbReference>
<feature type="region of interest" description="Disordered" evidence="5">
    <location>
        <begin position="21"/>
        <end position="90"/>
    </location>
</feature>
<dbReference type="Proteomes" id="UP000319897">
    <property type="component" value="Unassembled WGS sequence"/>
</dbReference>
<evidence type="ECO:0000256" key="1">
    <source>
        <dbReference type="ARBA" id="ARBA00004370"/>
    </source>
</evidence>
<keyword evidence="2" id="KW-0732">Signal</keyword>
<dbReference type="Pfam" id="PF13505">
    <property type="entry name" value="OMP_b-brl"/>
    <property type="match status" value="1"/>
</dbReference>
<comment type="subcellular location">
    <subcellularLocation>
        <location evidence="1">Membrane</location>
    </subcellularLocation>
</comment>
<dbReference type="PANTHER" id="PTHR34001">
    <property type="entry name" value="BLL7405 PROTEIN"/>
    <property type="match status" value="1"/>
</dbReference>
<accession>A0A501XG52</accession>